<evidence type="ECO:0000313" key="7">
    <source>
        <dbReference type="EMBL" id="RIX31973.1"/>
    </source>
</evidence>
<feature type="compositionally biased region" description="Gly residues" evidence="5">
    <location>
        <begin position="119"/>
        <end position="138"/>
    </location>
</feature>
<dbReference type="Proteomes" id="UP000285023">
    <property type="component" value="Unassembled WGS sequence"/>
</dbReference>
<protein>
    <submittedName>
        <fullName evidence="7">Energy transducer TonB</fullName>
    </submittedName>
</protein>
<keyword evidence="4 6" id="KW-0472">Membrane</keyword>
<feature type="compositionally biased region" description="Pro residues" evidence="5">
    <location>
        <begin position="52"/>
        <end position="62"/>
    </location>
</feature>
<evidence type="ECO:0000256" key="5">
    <source>
        <dbReference type="SAM" id="MobiDB-lite"/>
    </source>
</evidence>
<name>A0A418Q2D8_9SPHN</name>
<keyword evidence="2 6" id="KW-0812">Transmembrane</keyword>
<organism evidence="7 8">
    <name type="scientific">Sphingomonas edaphi</name>
    <dbReference type="NCBI Taxonomy" id="2315689"/>
    <lineage>
        <taxon>Bacteria</taxon>
        <taxon>Pseudomonadati</taxon>
        <taxon>Pseudomonadota</taxon>
        <taxon>Alphaproteobacteria</taxon>
        <taxon>Sphingomonadales</taxon>
        <taxon>Sphingomonadaceae</taxon>
        <taxon>Sphingomonas</taxon>
    </lineage>
</organism>
<feature type="compositionally biased region" description="Basic and acidic residues" evidence="5">
    <location>
        <begin position="63"/>
        <end position="79"/>
    </location>
</feature>
<keyword evidence="3 6" id="KW-1133">Transmembrane helix</keyword>
<feature type="region of interest" description="Disordered" evidence="5">
    <location>
        <begin position="36"/>
        <end position="89"/>
    </location>
</feature>
<dbReference type="GO" id="GO:0016020">
    <property type="term" value="C:membrane"/>
    <property type="evidence" value="ECO:0007669"/>
    <property type="project" value="UniProtKB-SubCell"/>
</dbReference>
<proteinExistence type="predicted"/>
<gene>
    <name evidence="7" type="ORF">D3M59_02985</name>
</gene>
<dbReference type="Gene3D" id="3.30.1150.10">
    <property type="match status" value="1"/>
</dbReference>
<comment type="caution">
    <text evidence="7">The sequence shown here is derived from an EMBL/GenBank/DDBJ whole genome shotgun (WGS) entry which is preliminary data.</text>
</comment>
<dbReference type="AlphaFoldDB" id="A0A418Q2D8"/>
<feature type="region of interest" description="Disordered" evidence="5">
    <location>
        <begin position="101"/>
        <end position="138"/>
    </location>
</feature>
<evidence type="ECO:0000256" key="3">
    <source>
        <dbReference type="ARBA" id="ARBA00022989"/>
    </source>
</evidence>
<feature type="compositionally biased region" description="Low complexity" evidence="5">
    <location>
        <begin position="101"/>
        <end position="118"/>
    </location>
</feature>
<feature type="transmembrane region" description="Helical" evidence="6">
    <location>
        <begin position="12"/>
        <end position="32"/>
    </location>
</feature>
<accession>A0A418Q2D8</accession>
<evidence type="ECO:0000256" key="2">
    <source>
        <dbReference type="ARBA" id="ARBA00022692"/>
    </source>
</evidence>
<comment type="subcellular location">
    <subcellularLocation>
        <location evidence="1">Membrane</location>
        <topology evidence="1">Single-pass membrane protein</topology>
    </subcellularLocation>
</comment>
<sequence>MAYRFHHSQSDRAKAIGAVIAVHIAIGTLLLMRPAAPPAAEKPSPPVLLDINPPPPPPPPRSEPGRAREEEGAAGKKAEPTPVVAPRPVIPVPVKPTVAAAPVPGTGSSPNAGASTAGSGTGAGGSGSGRGGGGSGGGFEGYTPARLIENVRRSDYRALTAGRLSSGAAMVSLRVDTAGRATNCRVVRSSGDPTVDGGLCPLLARRLRFQPATDNFARPIPYSLEYVATWRL</sequence>
<evidence type="ECO:0000256" key="1">
    <source>
        <dbReference type="ARBA" id="ARBA00004167"/>
    </source>
</evidence>
<reference evidence="7 8" key="1">
    <citation type="submission" date="2018-09" db="EMBL/GenBank/DDBJ databases">
        <title>Sphingomonas sp. DAC4.</title>
        <authorList>
            <person name="Seo T."/>
        </authorList>
    </citation>
    <scope>NUCLEOTIDE SEQUENCE [LARGE SCALE GENOMIC DNA]</scope>
    <source>
        <strain evidence="7 8">DAC4</strain>
    </source>
</reference>
<evidence type="ECO:0000313" key="8">
    <source>
        <dbReference type="Proteomes" id="UP000285023"/>
    </source>
</evidence>
<dbReference type="NCBIfam" id="TIGR01352">
    <property type="entry name" value="tonB_Cterm"/>
    <property type="match status" value="1"/>
</dbReference>
<keyword evidence="8" id="KW-1185">Reference proteome</keyword>
<dbReference type="EMBL" id="QXTF01000001">
    <property type="protein sequence ID" value="RIX31973.1"/>
    <property type="molecule type" value="Genomic_DNA"/>
</dbReference>
<dbReference type="SUPFAM" id="SSF74653">
    <property type="entry name" value="TolA/TonB C-terminal domain"/>
    <property type="match status" value="1"/>
</dbReference>
<dbReference type="InterPro" id="IPR006260">
    <property type="entry name" value="TonB/TolA_C"/>
</dbReference>
<evidence type="ECO:0000256" key="4">
    <source>
        <dbReference type="ARBA" id="ARBA00023136"/>
    </source>
</evidence>
<evidence type="ECO:0000256" key="6">
    <source>
        <dbReference type="SAM" id="Phobius"/>
    </source>
</evidence>